<comment type="caution">
    <text evidence="1">The sequence shown here is derived from an EMBL/GenBank/DDBJ whole genome shotgun (WGS) entry which is preliminary data.</text>
</comment>
<dbReference type="Proteomes" id="UP000708208">
    <property type="component" value="Unassembled WGS sequence"/>
</dbReference>
<feature type="non-terminal residue" evidence="1">
    <location>
        <position position="1"/>
    </location>
</feature>
<dbReference type="EMBL" id="CAJVCH010011105">
    <property type="protein sequence ID" value="CAG7669355.1"/>
    <property type="molecule type" value="Genomic_DNA"/>
</dbReference>
<gene>
    <name evidence="1" type="ORF">AFUS01_LOCUS1989</name>
</gene>
<name>A0A8J2J4I7_9HEXA</name>
<organism evidence="1 2">
    <name type="scientific">Allacma fusca</name>
    <dbReference type="NCBI Taxonomy" id="39272"/>
    <lineage>
        <taxon>Eukaryota</taxon>
        <taxon>Metazoa</taxon>
        <taxon>Ecdysozoa</taxon>
        <taxon>Arthropoda</taxon>
        <taxon>Hexapoda</taxon>
        <taxon>Collembola</taxon>
        <taxon>Symphypleona</taxon>
        <taxon>Sminthuridae</taxon>
        <taxon>Allacma</taxon>
    </lineage>
</organism>
<reference evidence="1" key="1">
    <citation type="submission" date="2021-06" db="EMBL/GenBank/DDBJ databases">
        <authorList>
            <person name="Hodson N. C."/>
            <person name="Mongue J. A."/>
            <person name="Jaron S. K."/>
        </authorList>
    </citation>
    <scope>NUCLEOTIDE SEQUENCE</scope>
</reference>
<keyword evidence="2" id="KW-1185">Reference proteome</keyword>
<accession>A0A8J2J4I7</accession>
<protein>
    <submittedName>
        <fullName evidence="1">Uncharacterized protein</fullName>
    </submittedName>
</protein>
<proteinExistence type="predicted"/>
<sequence>YSEKLQTSDLENIGL</sequence>
<evidence type="ECO:0000313" key="2">
    <source>
        <dbReference type="Proteomes" id="UP000708208"/>
    </source>
</evidence>
<evidence type="ECO:0000313" key="1">
    <source>
        <dbReference type="EMBL" id="CAG7669355.1"/>
    </source>
</evidence>